<accession>A0A1Q9CSL6</accession>
<name>A0A1Q9CSL6_SYMMI</name>
<keyword evidence="1" id="KW-0812">Transmembrane</keyword>
<dbReference type="EMBL" id="LSRX01000949">
    <property type="protein sequence ID" value="OLP85919.1"/>
    <property type="molecule type" value="Genomic_DNA"/>
</dbReference>
<gene>
    <name evidence="2" type="ORF">AK812_SmicGene33042</name>
</gene>
<evidence type="ECO:0000256" key="1">
    <source>
        <dbReference type="SAM" id="Phobius"/>
    </source>
</evidence>
<protein>
    <recommendedName>
        <fullName evidence="4">Transmembrane protein</fullName>
    </recommendedName>
</protein>
<organism evidence="2 3">
    <name type="scientific">Symbiodinium microadriaticum</name>
    <name type="common">Dinoflagellate</name>
    <name type="synonym">Zooxanthella microadriatica</name>
    <dbReference type="NCBI Taxonomy" id="2951"/>
    <lineage>
        <taxon>Eukaryota</taxon>
        <taxon>Sar</taxon>
        <taxon>Alveolata</taxon>
        <taxon>Dinophyceae</taxon>
        <taxon>Suessiales</taxon>
        <taxon>Symbiodiniaceae</taxon>
        <taxon>Symbiodinium</taxon>
    </lineage>
</organism>
<reference evidence="2 3" key="1">
    <citation type="submission" date="2016-02" db="EMBL/GenBank/DDBJ databases">
        <title>Genome analysis of coral dinoflagellate symbionts highlights evolutionary adaptations to a symbiotic lifestyle.</title>
        <authorList>
            <person name="Aranda M."/>
            <person name="Li Y."/>
            <person name="Liew Y.J."/>
            <person name="Baumgarten S."/>
            <person name="Simakov O."/>
            <person name="Wilson M."/>
            <person name="Piel J."/>
            <person name="Ashoor H."/>
            <person name="Bougouffa S."/>
            <person name="Bajic V.B."/>
            <person name="Ryu T."/>
            <person name="Ravasi T."/>
            <person name="Bayer T."/>
            <person name="Micklem G."/>
            <person name="Kim H."/>
            <person name="Bhak J."/>
            <person name="Lajeunesse T.C."/>
            <person name="Voolstra C.R."/>
        </authorList>
    </citation>
    <scope>NUCLEOTIDE SEQUENCE [LARGE SCALE GENOMIC DNA]</scope>
    <source>
        <strain evidence="2 3">CCMP2467</strain>
    </source>
</reference>
<dbReference type="AlphaFoldDB" id="A0A1Q9CSL6"/>
<keyword evidence="1" id="KW-0472">Membrane</keyword>
<comment type="caution">
    <text evidence="2">The sequence shown here is derived from an EMBL/GenBank/DDBJ whole genome shotgun (WGS) entry which is preliminary data.</text>
</comment>
<proteinExistence type="predicted"/>
<keyword evidence="1" id="KW-1133">Transmembrane helix</keyword>
<evidence type="ECO:0000313" key="2">
    <source>
        <dbReference type="EMBL" id="OLP85919.1"/>
    </source>
</evidence>
<keyword evidence="3" id="KW-1185">Reference proteome</keyword>
<sequence length="321" mass="34892">MARSRSPVPRRSPVSPDIFWEPLSAEEIQACRVLRKSCSDAPELIEDFSPSCEDSSDEVVEEVSPSTCSGSDGVQPASTAMPACVRERLQEEPDLVNYSAFYKNHVPWLTVSDSTRPPETFNEVLPVLSRKVKPYAHLIASDQGTGLNKVASLKKLLRRQNLLVRSSSQRAHVDGLSSQYLADKVGFVHVAEALAAYRTKPTAASGLQELPVIGFGSHFMPEDLTERVSDQAESLAVSAVAPGQKNEPAKGAAKARFGPDMVQDASNQSSSNSGQQLFGWAAGLLIPVAGACLYCYLRRKGARGHRRFNDEPQFSSDDAEE</sequence>
<evidence type="ECO:0008006" key="4">
    <source>
        <dbReference type="Google" id="ProtNLM"/>
    </source>
</evidence>
<dbReference type="OrthoDB" id="433801at2759"/>
<evidence type="ECO:0000313" key="3">
    <source>
        <dbReference type="Proteomes" id="UP000186817"/>
    </source>
</evidence>
<feature type="transmembrane region" description="Helical" evidence="1">
    <location>
        <begin position="277"/>
        <end position="297"/>
    </location>
</feature>
<dbReference type="Proteomes" id="UP000186817">
    <property type="component" value="Unassembled WGS sequence"/>
</dbReference>